<feature type="region of interest" description="Disordered" evidence="1">
    <location>
        <begin position="86"/>
        <end position="121"/>
    </location>
</feature>
<dbReference type="EMBL" id="JAGKQM010000019">
    <property type="protein sequence ID" value="KAH0857707.1"/>
    <property type="molecule type" value="Genomic_DNA"/>
</dbReference>
<feature type="compositionally biased region" description="Basic and acidic residues" evidence="1">
    <location>
        <begin position="109"/>
        <end position="121"/>
    </location>
</feature>
<accession>A0ABQ7XP39</accession>
<proteinExistence type="predicted"/>
<evidence type="ECO:0000256" key="1">
    <source>
        <dbReference type="SAM" id="MobiDB-lite"/>
    </source>
</evidence>
<dbReference type="Proteomes" id="UP000824890">
    <property type="component" value="Unassembled WGS sequence"/>
</dbReference>
<sequence>MVMGIDQPIVESTDTMTIILNGRVECMKSHQQRTTLQSAGYQYLETKLENLVVLAERELQAAVLSERELQAAVLTEREFQKAVLATHKETYGGGDREEDRTATEVAEDGTTKEKTKSPTEP</sequence>
<comment type="caution">
    <text evidence="2">The sequence shown here is derived from an EMBL/GenBank/DDBJ whole genome shotgun (WGS) entry which is preliminary data.</text>
</comment>
<organism evidence="2 3">
    <name type="scientific">Brassica napus</name>
    <name type="common">Rape</name>
    <dbReference type="NCBI Taxonomy" id="3708"/>
    <lineage>
        <taxon>Eukaryota</taxon>
        <taxon>Viridiplantae</taxon>
        <taxon>Streptophyta</taxon>
        <taxon>Embryophyta</taxon>
        <taxon>Tracheophyta</taxon>
        <taxon>Spermatophyta</taxon>
        <taxon>Magnoliopsida</taxon>
        <taxon>eudicotyledons</taxon>
        <taxon>Gunneridae</taxon>
        <taxon>Pentapetalae</taxon>
        <taxon>rosids</taxon>
        <taxon>malvids</taxon>
        <taxon>Brassicales</taxon>
        <taxon>Brassicaceae</taxon>
        <taxon>Brassiceae</taxon>
        <taxon>Brassica</taxon>
    </lineage>
</organism>
<feature type="compositionally biased region" description="Basic and acidic residues" evidence="1">
    <location>
        <begin position="86"/>
        <end position="102"/>
    </location>
</feature>
<protein>
    <submittedName>
        <fullName evidence="2">Uncharacterized protein</fullName>
    </submittedName>
</protein>
<gene>
    <name evidence="2" type="ORF">HID58_085968</name>
</gene>
<evidence type="ECO:0000313" key="3">
    <source>
        <dbReference type="Proteomes" id="UP000824890"/>
    </source>
</evidence>
<name>A0ABQ7XP39_BRANA</name>
<evidence type="ECO:0000313" key="2">
    <source>
        <dbReference type="EMBL" id="KAH0857707.1"/>
    </source>
</evidence>
<keyword evidence="3" id="KW-1185">Reference proteome</keyword>
<reference evidence="2 3" key="1">
    <citation type="submission" date="2021-05" db="EMBL/GenBank/DDBJ databases">
        <title>Genome Assembly of Synthetic Allotetraploid Brassica napus Reveals Homoeologous Exchanges between Subgenomes.</title>
        <authorList>
            <person name="Davis J.T."/>
        </authorList>
    </citation>
    <scope>NUCLEOTIDE SEQUENCE [LARGE SCALE GENOMIC DNA]</scope>
    <source>
        <strain evidence="3">cv. Da-Ae</strain>
        <tissue evidence="2">Seedling</tissue>
    </source>
</reference>